<dbReference type="InterPro" id="IPR029032">
    <property type="entry name" value="AhpD-like"/>
</dbReference>
<dbReference type="PANTHER" id="PTHR35446">
    <property type="entry name" value="SI:CH211-175M2.5"/>
    <property type="match status" value="1"/>
</dbReference>
<feature type="domain" description="Carboxymuconolactone decarboxylase-like" evidence="1">
    <location>
        <begin position="16"/>
        <end position="101"/>
    </location>
</feature>
<dbReference type="EMBL" id="BRVS01000001">
    <property type="protein sequence ID" value="GLB65789.1"/>
    <property type="molecule type" value="Genomic_DNA"/>
</dbReference>
<reference evidence="2 3" key="1">
    <citation type="journal article" date="2023" name="Int. J. Syst. Evol. Microbiol.">
        <title>Arthrobacter mangrovi sp. nov., an actinobacterium isolated from the rhizosphere of a mangrove.</title>
        <authorList>
            <person name="Hamada M."/>
            <person name="Saitou S."/>
            <person name="Enomoto N."/>
            <person name="Nanri K."/>
            <person name="Hidaka K."/>
            <person name="Miura T."/>
            <person name="Tamura T."/>
        </authorList>
    </citation>
    <scope>NUCLEOTIDE SEQUENCE [LARGE SCALE GENOMIC DNA]</scope>
    <source>
        <strain evidence="2 3">NBRC 112813</strain>
    </source>
</reference>
<evidence type="ECO:0000313" key="3">
    <source>
        <dbReference type="Proteomes" id="UP001209654"/>
    </source>
</evidence>
<dbReference type="InterPro" id="IPR003779">
    <property type="entry name" value="CMD-like"/>
</dbReference>
<comment type="caution">
    <text evidence="2">The sequence shown here is derived from an EMBL/GenBank/DDBJ whole genome shotgun (WGS) entry which is preliminary data.</text>
</comment>
<dbReference type="Proteomes" id="UP001209654">
    <property type="component" value="Unassembled WGS sequence"/>
</dbReference>
<dbReference type="Gene3D" id="1.20.1290.10">
    <property type="entry name" value="AhpD-like"/>
    <property type="match status" value="1"/>
</dbReference>
<organism evidence="2 3">
    <name type="scientific">Arthrobacter mangrovi</name>
    <dbReference type="NCBI Taxonomy" id="2966350"/>
    <lineage>
        <taxon>Bacteria</taxon>
        <taxon>Bacillati</taxon>
        <taxon>Actinomycetota</taxon>
        <taxon>Actinomycetes</taxon>
        <taxon>Micrococcales</taxon>
        <taxon>Micrococcaceae</taxon>
        <taxon>Arthrobacter</taxon>
    </lineage>
</organism>
<evidence type="ECO:0000259" key="1">
    <source>
        <dbReference type="Pfam" id="PF02627"/>
    </source>
</evidence>
<dbReference type="PANTHER" id="PTHR35446:SF2">
    <property type="entry name" value="CARBOXYMUCONOLACTONE DECARBOXYLASE-LIKE DOMAIN-CONTAINING PROTEIN"/>
    <property type="match status" value="1"/>
</dbReference>
<keyword evidence="3" id="KW-1185">Reference proteome</keyword>
<accession>A0ABQ5MP87</accession>
<gene>
    <name evidence="2" type="ORF">AHIS1636_02280</name>
</gene>
<protein>
    <submittedName>
        <fullName evidence="2">Alkyl hydroperoxide reductase AhpD</fullName>
    </submittedName>
</protein>
<dbReference type="InterPro" id="IPR004675">
    <property type="entry name" value="AhpD_core"/>
</dbReference>
<proteinExistence type="predicted"/>
<name>A0ABQ5MP87_9MICC</name>
<dbReference type="SUPFAM" id="SSF69118">
    <property type="entry name" value="AhpD-like"/>
    <property type="match status" value="1"/>
</dbReference>
<dbReference type="Pfam" id="PF02627">
    <property type="entry name" value="CMD"/>
    <property type="match status" value="1"/>
</dbReference>
<evidence type="ECO:0000313" key="2">
    <source>
        <dbReference type="EMBL" id="GLB65789.1"/>
    </source>
</evidence>
<dbReference type="NCBIfam" id="TIGR00778">
    <property type="entry name" value="ahpD_dom"/>
    <property type="match status" value="1"/>
</dbReference>
<sequence length="163" mass="18162">MASVKHDRVFLDKQHPAAYRALNGLGLKAREAAEEAGFDRKFVELINVRVSQINGCAYCLNMHVKMALDAGESQQRLAVLTAWRDTALFSEQERAALTLAESITDLPPHELAEHDYAFARQRLTADQTSAISWVVLTMNAFNRLSIVSQHPVRPDDSDWTPGG</sequence>